<evidence type="ECO:0000256" key="1">
    <source>
        <dbReference type="SAM" id="MobiDB-lite"/>
    </source>
</evidence>
<feature type="compositionally biased region" description="Low complexity" evidence="1">
    <location>
        <begin position="367"/>
        <end position="379"/>
    </location>
</feature>
<accession>A0A9W9I0Q8</accession>
<dbReference type="EMBL" id="JAPQKO010000005">
    <property type="protein sequence ID" value="KAJ5162547.1"/>
    <property type="molecule type" value="Genomic_DNA"/>
</dbReference>
<feature type="signal peptide" evidence="2">
    <location>
        <begin position="1"/>
        <end position="21"/>
    </location>
</feature>
<sequence length="657" mass="74005">MQLFIFLQCLLFIGSLPLITGFAIERRTDQITQFKNKLFNYLSHYRGPNDDMLAQLDRRGPFVPSYSDDAIYAADQFWSMAQSAGHTNLGTSENPDMRLLDAKKFKEYEIFTWDNSDVPSDIFFMISTNGTWVLRITVQEGQNIWKGILRDCEVTKKRPNNNGYSTDTFKNRIWQPYFYRGGSTKSLYAFADSVQEKGGTLIHMGMVLQKEWDTDQFGINQSLFGLIVKKIRSNTRWPRSAEFKTVRRTLWANEVSPFKDKKNERFLLSFMYTGTSWTVTRILATRTTAMITKALAFPATTMITVAIMTRGVDMMDYVMDGDYIAGLHDSPILEIGPDVDMTGCDEEFDKILDGIMADISSQEVPEEATPSPEPSSDIPSPEPIHSPEPSSEALSPEPIHSPEPSSEVPSPEAAPRLEIMKAPEALVPNAPPPPGRGSSKFHPFSTHRNKIIPFHSSGRESQSVIVIVLAQVGFIPLEYPLSFFRGKPREEALGQVKARLKTSVDRLMKEAERVKKANEAGLPKEAILQEMTSPGVRLITLVSTYNTGAIWVPRFIQDVLKIAREVTVPIFGGEKNVVDLINPIPGTLADEGRLVIQTAKEDRTLNDRNPPQLFAIRYDNVNQYGVSFLIEDLWDEYVTFKYACPVDGIDTCVWPKP</sequence>
<evidence type="ECO:0000313" key="4">
    <source>
        <dbReference type="Proteomes" id="UP001146351"/>
    </source>
</evidence>
<proteinExistence type="predicted"/>
<feature type="compositionally biased region" description="Low complexity" evidence="1">
    <location>
        <begin position="387"/>
        <end position="412"/>
    </location>
</feature>
<evidence type="ECO:0000256" key="2">
    <source>
        <dbReference type="SAM" id="SignalP"/>
    </source>
</evidence>
<reference evidence="3" key="1">
    <citation type="submission" date="2022-11" db="EMBL/GenBank/DDBJ databases">
        <authorList>
            <person name="Petersen C."/>
        </authorList>
    </citation>
    <scope>NUCLEOTIDE SEQUENCE</scope>
    <source>
        <strain evidence="3">IBT 21917</strain>
    </source>
</reference>
<keyword evidence="2" id="KW-0732">Signal</keyword>
<feature type="region of interest" description="Disordered" evidence="1">
    <location>
        <begin position="361"/>
        <end position="412"/>
    </location>
</feature>
<keyword evidence="4" id="KW-1185">Reference proteome</keyword>
<protein>
    <submittedName>
        <fullName evidence="3">Uncharacterized protein</fullName>
    </submittedName>
</protein>
<name>A0A9W9I0Q8_9EURO</name>
<feature type="chain" id="PRO_5040819902" evidence="2">
    <location>
        <begin position="22"/>
        <end position="657"/>
    </location>
</feature>
<organism evidence="3 4">
    <name type="scientific">Penicillium capsulatum</name>
    <dbReference type="NCBI Taxonomy" id="69766"/>
    <lineage>
        <taxon>Eukaryota</taxon>
        <taxon>Fungi</taxon>
        <taxon>Dikarya</taxon>
        <taxon>Ascomycota</taxon>
        <taxon>Pezizomycotina</taxon>
        <taxon>Eurotiomycetes</taxon>
        <taxon>Eurotiomycetidae</taxon>
        <taxon>Eurotiales</taxon>
        <taxon>Aspergillaceae</taxon>
        <taxon>Penicillium</taxon>
    </lineage>
</organism>
<reference evidence="3" key="2">
    <citation type="journal article" date="2023" name="IMA Fungus">
        <title>Comparative genomic study of the Penicillium genus elucidates a diverse pangenome and 15 lateral gene transfer events.</title>
        <authorList>
            <person name="Petersen C."/>
            <person name="Sorensen T."/>
            <person name="Nielsen M.R."/>
            <person name="Sondergaard T.E."/>
            <person name="Sorensen J.L."/>
            <person name="Fitzpatrick D.A."/>
            <person name="Frisvad J.C."/>
            <person name="Nielsen K.L."/>
        </authorList>
    </citation>
    <scope>NUCLEOTIDE SEQUENCE</scope>
    <source>
        <strain evidence="3">IBT 21917</strain>
    </source>
</reference>
<comment type="caution">
    <text evidence="3">The sequence shown here is derived from an EMBL/GenBank/DDBJ whole genome shotgun (WGS) entry which is preliminary data.</text>
</comment>
<evidence type="ECO:0000313" key="3">
    <source>
        <dbReference type="EMBL" id="KAJ5162547.1"/>
    </source>
</evidence>
<dbReference type="AlphaFoldDB" id="A0A9W9I0Q8"/>
<gene>
    <name evidence="3" type="ORF">N7492_007939</name>
</gene>
<dbReference type="Proteomes" id="UP001146351">
    <property type="component" value="Unassembled WGS sequence"/>
</dbReference>